<dbReference type="InterPro" id="IPR036318">
    <property type="entry name" value="FAD-bd_PCMH-like_sf"/>
</dbReference>
<evidence type="ECO:0000256" key="1">
    <source>
        <dbReference type="ARBA" id="ARBA00004167"/>
    </source>
</evidence>
<evidence type="ECO:0000256" key="5">
    <source>
        <dbReference type="ARBA" id="ARBA00023002"/>
    </source>
</evidence>
<dbReference type="GO" id="GO:0050614">
    <property type="term" value="F:Delta24-sterol reductase activity"/>
    <property type="evidence" value="ECO:0007669"/>
    <property type="project" value="UniProtKB-EC"/>
</dbReference>
<dbReference type="PROSITE" id="PS51387">
    <property type="entry name" value="FAD_PCMH"/>
    <property type="match status" value="1"/>
</dbReference>
<dbReference type="GO" id="GO:0071949">
    <property type="term" value="F:FAD binding"/>
    <property type="evidence" value="ECO:0007669"/>
    <property type="project" value="InterPro"/>
</dbReference>
<evidence type="ECO:0000256" key="3">
    <source>
        <dbReference type="ARBA" id="ARBA00022692"/>
    </source>
</evidence>
<evidence type="ECO:0000313" key="8">
    <source>
        <dbReference type="EMBL" id="KAF2000181.1"/>
    </source>
</evidence>
<dbReference type="GO" id="GO:0016020">
    <property type="term" value="C:membrane"/>
    <property type="evidence" value="ECO:0007669"/>
    <property type="project" value="UniProtKB-SubCell"/>
</dbReference>
<keyword evidence="9" id="KW-1185">Reference proteome</keyword>
<dbReference type="Gene3D" id="3.30.465.10">
    <property type="match status" value="1"/>
</dbReference>
<dbReference type="InterPro" id="IPR016169">
    <property type="entry name" value="FAD-bd_PCMH_sub2"/>
</dbReference>
<dbReference type="Proteomes" id="UP000799779">
    <property type="component" value="Unassembled WGS sequence"/>
</dbReference>
<evidence type="ECO:0000256" key="2">
    <source>
        <dbReference type="ARBA" id="ARBA00012405"/>
    </source>
</evidence>
<evidence type="ECO:0000256" key="6">
    <source>
        <dbReference type="ARBA" id="ARBA00023136"/>
    </source>
</evidence>
<gene>
    <name evidence="8" type="ORF">P154DRAFT_203903</name>
</gene>
<dbReference type="AlphaFoldDB" id="A0A6A5WJ37"/>
<dbReference type="GO" id="GO:0000246">
    <property type="term" value="F:Delta24(24-1) sterol reductase activity"/>
    <property type="evidence" value="ECO:0007669"/>
    <property type="project" value="TreeGrafter"/>
</dbReference>
<dbReference type="GO" id="GO:0005737">
    <property type="term" value="C:cytoplasm"/>
    <property type="evidence" value="ECO:0007669"/>
    <property type="project" value="TreeGrafter"/>
</dbReference>
<dbReference type="Pfam" id="PF01565">
    <property type="entry name" value="FAD_binding_4"/>
    <property type="match status" value="1"/>
</dbReference>
<keyword evidence="5" id="KW-0560">Oxidoreductase</keyword>
<protein>
    <recommendedName>
        <fullName evidence="2">Delta(24)-sterol reductase</fullName>
        <ecNumber evidence="2">1.3.1.72</ecNumber>
    </recommendedName>
</protein>
<keyword evidence="6" id="KW-0472">Membrane</keyword>
<feature type="domain" description="FAD-binding PCMH-type" evidence="7">
    <location>
        <begin position="1"/>
        <end position="169"/>
    </location>
</feature>
<dbReference type="SUPFAM" id="SSF56176">
    <property type="entry name" value="FAD-binding/transporter-associated domain-like"/>
    <property type="match status" value="1"/>
</dbReference>
<reference evidence="8" key="1">
    <citation type="journal article" date="2020" name="Stud. Mycol.">
        <title>101 Dothideomycetes genomes: a test case for predicting lifestyles and emergence of pathogens.</title>
        <authorList>
            <person name="Haridas S."/>
            <person name="Albert R."/>
            <person name="Binder M."/>
            <person name="Bloem J."/>
            <person name="Labutti K."/>
            <person name="Salamov A."/>
            <person name="Andreopoulos B."/>
            <person name="Baker S."/>
            <person name="Barry K."/>
            <person name="Bills G."/>
            <person name="Bluhm B."/>
            <person name="Cannon C."/>
            <person name="Castanera R."/>
            <person name="Culley D."/>
            <person name="Daum C."/>
            <person name="Ezra D."/>
            <person name="Gonzalez J."/>
            <person name="Henrissat B."/>
            <person name="Kuo A."/>
            <person name="Liang C."/>
            <person name="Lipzen A."/>
            <person name="Lutzoni F."/>
            <person name="Magnuson J."/>
            <person name="Mondo S."/>
            <person name="Nolan M."/>
            <person name="Ohm R."/>
            <person name="Pangilinan J."/>
            <person name="Park H.-J."/>
            <person name="Ramirez L."/>
            <person name="Alfaro M."/>
            <person name="Sun H."/>
            <person name="Tritt A."/>
            <person name="Yoshinaga Y."/>
            <person name="Zwiers L.-H."/>
            <person name="Turgeon B."/>
            <person name="Goodwin S."/>
            <person name="Spatafora J."/>
            <person name="Crous P."/>
            <person name="Grigoriev I."/>
        </authorList>
    </citation>
    <scope>NUCLEOTIDE SEQUENCE</scope>
    <source>
        <strain evidence="8">CBS 123094</strain>
    </source>
</reference>
<dbReference type="EMBL" id="ML977590">
    <property type="protein sequence ID" value="KAF2000181.1"/>
    <property type="molecule type" value="Genomic_DNA"/>
</dbReference>
<dbReference type="EC" id="1.3.1.72" evidence="2"/>
<keyword evidence="3" id="KW-0812">Transmembrane</keyword>
<evidence type="ECO:0000313" key="9">
    <source>
        <dbReference type="Proteomes" id="UP000799779"/>
    </source>
</evidence>
<name>A0A6A5WJ37_9PLEO</name>
<dbReference type="PANTHER" id="PTHR10801">
    <property type="entry name" value="24-DEHYDROCHOLESTEROL REDUCTASE"/>
    <property type="match status" value="1"/>
</dbReference>
<keyword evidence="4" id="KW-1133">Transmembrane helix</keyword>
<dbReference type="OrthoDB" id="415825at2759"/>
<dbReference type="InterPro" id="IPR016166">
    <property type="entry name" value="FAD-bd_PCMH"/>
</dbReference>
<dbReference type="PANTHER" id="PTHR10801:SF0">
    <property type="entry name" value="DELTA(24)-STEROL REDUCTASE"/>
    <property type="match status" value="1"/>
</dbReference>
<dbReference type="GO" id="GO:0008202">
    <property type="term" value="P:steroid metabolic process"/>
    <property type="evidence" value="ECO:0007669"/>
    <property type="project" value="TreeGrafter"/>
</dbReference>
<evidence type="ECO:0000259" key="7">
    <source>
        <dbReference type="PROSITE" id="PS51387"/>
    </source>
</evidence>
<comment type="subcellular location">
    <subcellularLocation>
        <location evidence="1">Membrane</location>
        <topology evidence="1">Single-pass membrane protein</topology>
    </subcellularLocation>
</comment>
<proteinExistence type="predicted"/>
<evidence type="ECO:0000256" key="4">
    <source>
        <dbReference type="ARBA" id="ARBA00022989"/>
    </source>
</evidence>
<sequence length="509" mass="56576">MEAHNAAVERISATVRAFHVAKAPFRIYHGSTLSTRPSPRTKSNTVDISQLNHVLSINEKTSTALVEPNVPMDALIAATMPHGFLPPVVMELPNITTGGGFAGTSGESSSYRYGTFDCTVKSIEVVLGNGDVITASVDDPETRDLLFGCANACGTLGIVTLLELELIKSKDYVELTYHPVNSASEALQKLQAFEKDPTIDYIDGILYSLTSGVIMTGQLTNSRISGKEPQTFEKASDPWFYLHAQSILKSHTDPATPYKETIPTPSYLFRYDRSVFWSGQLAFDYFLTPCNALTRWLLDPFMRTRVVNHALHRSGLASRGIIQDLGIPYDTSEAFITYISKTLDFWPLWLCPVCTPQPLGRASFSMGGQSVALPDVVLDIGVWGMGPENELQFIKLNRDIEKKIRDLGGVKCLYAHAYYTEEEFWDIYDEKRYMDLRRKWEAGTLPSVFDKVKVDLKGVDATVKESYVGPEAWTKAGWLLAVKGRVWGVYGVLSAVKMMLFGGNFLLKE</sequence>
<accession>A0A6A5WJ37</accession>
<organism evidence="8 9">
    <name type="scientific">Amniculicola lignicola CBS 123094</name>
    <dbReference type="NCBI Taxonomy" id="1392246"/>
    <lineage>
        <taxon>Eukaryota</taxon>
        <taxon>Fungi</taxon>
        <taxon>Dikarya</taxon>
        <taxon>Ascomycota</taxon>
        <taxon>Pezizomycotina</taxon>
        <taxon>Dothideomycetes</taxon>
        <taxon>Pleosporomycetidae</taxon>
        <taxon>Pleosporales</taxon>
        <taxon>Amniculicolaceae</taxon>
        <taxon>Amniculicola</taxon>
    </lineage>
</organism>
<dbReference type="InterPro" id="IPR040165">
    <property type="entry name" value="Diminuto-like"/>
</dbReference>
<dbReference type="InterPro" id="IPR006094">
    <property type="entry name" value="Oxid_FAD_bind_N"/>
</dbReference>